<sequence>MVRAKRQTQWLGAYVLGSAPVADIEFTQLHTPLNVFGIPLTDPTLVRVHGSMGVTGTVAKPIEGAWGLIKLPVGTAGAVPADIVQSPLSRVDADWLAHGYFTVPAGAGIVQIVAMGVGSSGAEVDSRAKRKMGEEDAIVWVVDWGVSLGGDATRPTYRNAAFRLLFNGSR</sequence>
<proteinExistence type="predicted"/>
<evidence type="ECO:0000313" key="2">
    <source>
        <dbReference type="Proteomes" id="UP000004810"/>
    </source>
</evidence>
<evidence type="ECO:0000313" key="1">
    <source>
        <dbReference type="EMBL" id="EJW72014.1"/>
    </source>
</evidence>
<reference evidence="2" key="1">
    <citation type="submission" date="2012-08" db="EMBL/GenBank/DDBJ databases">
        <title>The Genome Sequence of Wuchereria bancrofti.</title>
        <authorList>
            <person name="Nutman T.B."/>
            <person name="Fink D.L."/>
            <person name="Russ C."/>
            <person name="Young S."/>
            <person name="Zeng Q."/>
            <person name="Koehrsen M."/>
            <person name="Alvarado L."/>
            <person name="Berlin A."/>
            <person name="Chapman S.B."/>
            <person name="Chen Z."/>
            <person name="Freedman E."/>
            <person name="Gellesch M."/>
            <person name="Goldberg J."/>
            <person name="Griggs A."/>
            <person name="Gujja S."/>
            <person name="Heilman E.R."/>
            <person name="Heiman D."/>
            <person name="Hepburn T."/>
            <person name="Howarth C."/>
            <person name="Jen D."/>
            <person name="Larson L."/>
            <person name="Lewis B."/>
            <person name="Mehta T."/>
            <person name="Park D."/>
            <person name="Pearson M."/>
            <person name="Roberts A."/>
            <person name="Saif S."/>
            <person name="Shea T."/>
            <person name="Shenoy N."/>
            <person name="Sisk P."/>
            <person name="Stolte C."/>
            <person name="Sykes S."/>
            <person name="Walk T."/>
            <person name="White J."/>
            <person name="Yandava C."/>
            <person name="Haas B."/>
            <person name="Henn M.R."/>
            <person name="Nusbaum C."/>
            <person name="Birren B."/>
        </authorList>
    </citation>
    <scope>NUCLEOTIDE SEQUENCE [LARGE SCALE GENOMIC DNA]</scope>
    <source>
        <strain evidence="2">NA</strain>
    </source>
</reference>
<accession>J9E9G5</accession>
<protein>
    <submittedName>
        <fullName evidence="1">Uncharacterized protein</fullName>
    </submittedName>
</protein>
<feature type="non-terminal residue" evidence="1">
    <location>
        <position position="170"/>
    </location>
</feature>
<comment type="caution">
    <text evidence="1">The sequence shown here is derived from an EMBL/GenBank/DDBJ whole genome shotgun (WGS) entry which is preliminary data.</text>
</comment>
<gene>
    <name evidence="1" type="ORF">WUBG_17080</name>
</gene>
<dbReference type="Proteomes" id="UP000004810">
    <property type="component" value="Unassembled WGS sequence"/>
</dbReference>
<name>J9E9G5_WUCBA</name>
<dbReference type="EMBL" id="ADBV01017160">
    <property type="protein sequence ID" value="EJW72014.1"/>
    <property type="molecule type" value="Genomic_DNA"/>
</dbReference>
<organism evidence="1 2">
    <name type="scientific">Wuchereria bancrofti</name>
    <dbReference type="NCBI Taxonomy" id="6293"/>
    <lineage>
        <taxon>Eukaryota</taxon>
        <taxon>Metazoa</taxon>
        <taxon>Ecdysozoa</taxon>
        <taxon>Nematoda</taxon>
        <taxon>Chromadorea</taxon>
        <taxon>Rhabditida</taxon>
        <taxon>Spirurina</taxon>
        <taxon>Spiruromorpha</taxon>
        <taxon>Filarioidea</taxon>
        <taxon>Onchocercidae</taxon>
        <taxon>Wuchereria</taxon>
    </lineage>
</organism>
<dbReference type="AlphaFoldDB" id="J9E9G5"/>